<sequence length="547" mass="56322">MSTDTPRRPASDRRWSAAVLSAALAVSAGTLAAPAFGSPAKAATGETAATPTSTKTAKRSWWIDPSVTTLPEVNAVIGTQAVWARKDTAGRQLTGKGVGVALIDSGIAPVTGLAQPGKVVNGPDLSFESQAPNLKNQDTFGHGTHMAGIIAGRDPAVKAGDESKGTGFVGVAPDAHLVNLRVATADGAVDVSQVIAAIEWATTHRNDPGVNIRVLNLSFGTDSLQDPLYDPLSYAVEAAWRAGIVVVVSVGNDGATATRVGNPALNPYVIAVGGSDIAGTVATRNDDTIGAFSTKGDTTRHADLVAPGRSIGSLRDPGSFIDATYPEGLVADGTGRYFKGSGTSQAAAVVSGAAALLLQQRPTLTPDQVKKLLTSTAVPMKGVDSIAQGAGQLNVNAAITAATPATAKAAQTFPKALGTGTLEGARGTAHVADPDSGVELTGERDIMGQAWNPKTWTVTAAAGKSWTAGTWNGAVWAGSDWNGTSWSSKTWNGTTWTARSWSGSVWTARSWSSAAWTATGWSARSWSARSWSARSWSGSYWSSRTWA</sequence>
<evidence type="ECO:0000256" key="3">
    <source>
        <dbReference type="ARBA" id="ARBA00022801"/>
    </source>
</evidence>
<feature type="chain" id="PRO_5038687189" evidence="7">
    <location>
        <begin position="33"/>
        <end position="547"/>
    </location>
</feature>
<name>A0A2T0JX82_9ACTN</name>
<evidence type="ECO:0000256" key="5">
    <source>
        <dbReference type="PROSITE-ProRule" id="PRU01240"/>
    </source>
</evidence>
<dbReference type="Proteomes" id="UP000239415">
    <property type="component" value="Unassembled WGS sequence"/>
</dbReference>
<evidence type="ECO:0000256" key="6">
    <source>
        <dbReference type="SAM" id="MobiDB-lite"/>
    </source>
</evidence>
<gene>
    <name evidence="9" type="ORF">CLV67_12740</name>
</gene>
<feature type="active site" description="Charge relay system" evidence="5">
    <location>
        <position position="104"/>
    </location>
</feature>
<feature type="active site" description="Charge relay system" evidence="5">
    <location>
        <position position="142"/>
    </location>
</feature>
<dbReference type="RefSeq" id="WP_106329412.1">
    <property type="nucleotide sequence ID" value="NZ_BOMO01000152.1"/>
</dbReference>
<dbReference type="AlphaFoldDB" id="A0A2T0JX82"/>
<feature type="signal peptide" evidence="7">
    <location>
        <begin position="1"/>
        <end position="32"/>
    </location>
</feature>
<dbReference type="GO" id="GO:0004252">
    <property type="term" value="F:serine-type endopeptidase activity"/>
    <property type="evidence" value="ECO:0007669"/>
    <property type="project" value="UniProtKB-UniRule"/>
</dbReference>
<comment type="similarity">
    <text evidence="1 5">Belongs to the peptidase S8 family.</text>
</comment>
<dbReference type="InterPro" id="IPR036852">
    <property type="entry name" value="Peptidase_S8/S53_dom_sf"/>
</dbReference>
<dbReference type="SUPFAM" id="SSF52743">
    <property type="entry name" value="Subtilisin-like"/>
    <property type="match status" value="1"/>
</dbReference>
<dbReference type="PANTHER" id="PTHR43806">
    <property type="entry name" value="PEPTIDASE S8"/>
    <property type="match status" value="1"/>
</dbReference>
<evidence type="ECO:0000313" key="10">
    <source>
        <dbReference type="Proteomes" id="UP000239415"/>
    </source>
</evidence>
<dbReference type="InterPro" id="IPR015500">
    <property type="entry name" value="Peptidase_S8_subtilisin-rel"/>
</dbReference>
<feature type="region of interest" description="Disordered" evidence="6">
    <location>
        <begin position="37"/>
        <end position="58"/>
    </location>
</feature>
<keyword evidence="2 5" id="KW-0645">Protease</keyword>
<dbReference type="Gene3D" id="3.40.50.200">
    <property type="entry name" value="Peptidase S8/S53 domain"/>
    <property type="match status" value="1"/>
</dbReference>
<evidence type="ECO:0000259" key="8">
    <source>
        <dbReference type="Pfam" id="PF00082"/>
    </source>
</evidence>
<evidence type="ECO:0000313" key="9">
    <source>
        <dbReference type="EMBL" id="PRX12617.1"/>
    </source>
</evidence>
<evidence type="ECO:0000256" key="4">
    <source>
        <dbReference type="ARBA" id="ARBA00022825"/>
    </source>
</evidence>
<evidence type="ECO:0000256" key="2">
    <source>
        <dbReference type="ARBA" id="ARBA00022670"/>
    </source>
</evidence>
<keyword evidence="4 5" id="KW-0720">Serine protease</keyword>
<dbReference type="InterPro" id="IPR050131">
    <property type="entry name" value="Peptidase_S8_subtilisin-like"/>
</dbReference>
<feature type="domain" description="Peptidase S8/S53" evidence="8">
    <location>
        <begin position="95"/>
        <end position="385"/>
    </location>
</feature>
<dbReference type="Pfam" id="PF00082">
    <property type="entry name" value="Peptidase_S8"/>
    <property type="match status" value="1"/>
</dbReference>
<dbReference type="OrthoDB" id="9795680at2"/>
<comment type="caution">
    <text evidence="9">The sequence shown here is derived from an EMBL/GenBank/DDBJ whole genome shotgun (WGS) entry which is preliminary data.</text>
</comment>
<dbReference type="GO" id="GO:0006508">
    <property type="term" value="P:proteolysis"/>
    <property type="evidence" value="ECO:0007669"/>
    <property type="project" value="UniProtKB-KW"/>
</dbReference>
<accession>A0A2T0JX82</accession>
<dbReference type="PRINTS" id="PR00723">
    <property type="entry name" value="SUBTILISIN"/>
</dbReference>
<feature type="active site" description="Charge relay system" evidence="5">
    <location>
        <position position="344"/>
    </location>
</feature>
<dbReference type="PROSITE" id="PS51892">
    <property type="entry name" value="SUBTILASE"/>
    <property type="match status" value="1"/>
</dbReference>
<reference evidence="9 10" key="1">
    <citation type="submission" date="2018-03" db="EMBL/GenBank/DDBJ databases">
        <title>Genomic Encyclopedia of Archaeal and Bacterial Type Strains, Phase II (KMG-II): from individual species to whole genera.</title>
        <authorList>
            <person name="Goeker M."/>
        </authorList>
    </citation>
    <scope>NUCLEOTIDE SEQUENCE [LARGE SCALE GENOMIC DNA]</scope>
    <source>
        <strain evidence="9 10">DSM 43146</strain>
    </source>
</reference>
<keyword evidence="10" id="KW-1185">Reference proteome</keyword>
<dbReference type="PANTHER" id="PTHR43806:SF11">
    <property type="entry name" value="CEREVISIN-RELATED"/>
    <property type="match status" value="1"/>
</dbReference>
<organism evidence="9 10">
    <name type="scientific">Actinoplanes italicus</name>
    <dbReference type="NCBI Taxonomy" id="113567"/>
    <lineage>
        <taxon>Bacteria</taxon>
        <taxon>Bacillati</taxon>
        <taxon>Actinomycetota</taxon>
        <taxon>Actinomycetes</taxon>
        <taxon>Micromonosporales</taxon>
        <taxon>Micromonosporaceae</taxon>
        <taxon>Actinoplanes</taxon>
    </lineage>
</organism>
<feature type="compositionally biased region" description="Low complexity" evidence="6">
    <location>
        <begin position="37"/>
        <end position="55"/>
    </location>
</feature>
<dbReference type="InterPro" id="IPR000209">
    <property type="entry name" value="Peptidase_S8/S53_dom"/>
</dbReference>
<dbReference type="EMBL" id="PVMZ01000027">
    <property type="protein sequence ID" value="PRX12617.1"/>
    <property type="molecule type" value="Genomic_DNA"/>
</dbReference>
<evidence type="ECO:0000256" key="1">
    <source>
        <dbReference type="ARBA" id="ARBA00011073"/>
    </source>
</evidence>
<protein>
    <submittedName>
        <fullName evidence="9">Serine protease AprX</fullName>
    </submittedName>
</protein>
<keyword evidence="3 5" id="KW-0378">Hydrolase</keyword>
<evidence type="ECO:0000256" key="7">
    <source>
        <dbReference type="SAM" id="SignalP"/>
    </source>
</evidence>
<keyword evidence="7" id="KW-0732">Signal</keyword>
<proteinExistence type="inferred from homology"/>